<evidence type="ECO:0000256" key="1">
    <source>
        <dbReference type="SAM" id="MobiDB-lite"/>
    </source>
</evidence>
<dbReference type="Gene3D" id="3.40.50.1820">
    <property type="entry name" value="alpha/beta hydrolase"/>
    <property type="match status" value="1"/>
</dbReference>
<dbReference type="PANTHER" id="PTHR43798:SF33">
    <property type="entry name" value="HYDROLASE, PUTATIVE (AFU_ORTHOLOGUE AFUA_2G14860)-RELATED"/>
    <property type="match status" value="1"/>
</dbReference>
<proteinExistence type="predicted"/>
<dbReference type="Pfam" id="PF12697">
    <property type="entry name" value="Abhydrolase_6"/>
    <property type="match status" value="1"/>
</dbReference>
<gene>
    <name evidence="3" type="ORF">GPX89_14180</name>
</gene>
<feature type="region of interest" description="Disordered" evidence="1">
    <location>
        <begin position="1"/>
        <end position="41"/>
    </location>
</feature>
<dbReference type="Proteomes" id="UP000466794">
    <property type="component" value="Unassembled WGS sequence"/>
</dbReference>
<accession>A0A7K1UWY9</accession>
<feature type="domain" description="AB hydrolase-1" evidence="2">
    <location>
        <begin position="59"/>
        <end position="285"/>
    </location>
</feature>
<evidence type="ECO:0000313" key="3">
    <source>
        <dbReference type="EMBL" id="MVU78388.1"/>
    </source>
</evidence>
<dbReference type="GO" id="GO:0016020">
    <property type="term" value="C:membrane"/>
    <property type="evidence" value="ECO:0007669"/>
    <property type="project" value="TreeGrafter"/>
</dbReference>
<dbReference type="InterPro" id="IPR050266">
    <property type="entry name" value="AB_hydrolase_sf"/>
</dbReference>
<reference evidence="3 4" key="1">
    <citation type="submission" date="2019-12" db="EMBL/GenBank/DDBJ databases">
        <title>Nocardia sp. nov. ET3-3 isolated from soil.</title>
        <authorList>
            <person name="Kanchanasin P."/>
            <person name="Tanasupawat S."/>
            <person name="Yuki M."/>
            <person name="Kudo T."/>
        </authorList>
    </citation>
    <scope>NUCLEOTIDE SEQUENCE [LARGE SCALE GENOMIC DNA]</scope>
    <source>
        <strain evidence="3 4">ET3-3</strain>
    </source>
</reference>
<dbReference type="PANTHER" id="PTHR43798">
    <property type="entry name" value="MONOACYLGLYCEROL LIPASE"/>
    <property type="match status" value="1"/>
</dbReference>
<dbReference type="InterPro" id="IPR000073">
    <property type="entry name" value="AB_hydrolase_1"/>
</dbReference>
<keyword evidence="4" id="KW-1185">Reference proteome</keyword>
<dbReference type="SUPFAM" id="SSF53474">
    <property type="entry name" value="alpha/beta-Hydrolases"/>
    <property type="match status" value="1"/>
</dbReference>
<evidence type="ECO:0000313" key="4">
    <source>
        <dbReference type="Proteomes" id="UP000466794"/>
    </source>
</evidence>
<dbReference type="AlphaFoldDB" id="A0A7K1UWY9"/>
<protein>
    <submittedName>
        <fullName evidence="3">Alpha/beta fold hydrolase</fullName>
    </submittedName>
</protein>
<organism evidence="3 4">
    <name type="scientific">Nocardia terrae</name>
    <dbReference type="NCBI Taxonomy" id="2675851"/>
    <lineage>
        <taxon>Bacteria</taxon>
        <taxon>Bacillati</taxon>
        <taxon>Actinomycetota</taxon>
        <taxon>Actinomycetes</taxon>
        <taxon>Mycobacteriales</taxon>
        <taxon>Nocardiaceae</taxon>
        <taxon>Nocardia</taxon>
    </lineage>
</organism>
<dbReference type="EMBL" id="WRPP01000002">
    <property type="protein sequence ID" value="MVU78388.1"/>
    <property type="molecule type" value="Genomic_DNA"/>
</dbReference>
<feature type="compositionally biased region" description="Polar residues" evidence="1">
    <location>
        <begin position="32"/>
        <end position="41"/>
    </location>
</feature>
<dbReference type="GO" id="GO:0016787">
    <property type="term" value="F:hydrolase activity"/>
    <property type="evidence" value="ECO:0007669"/>
    <property type="project" value="UniProtKB-KW"/>
</dbReference>
<name>A0A7K1UWY9_9NOCA</name>
<comment type="caution">
    <text evidence="3">The sequence shown here is derived from an EMBL/GenBank/DDBJ whole genome shotgun (WGS) entry which is preliminary data.</text>
</comment>
<sequence length="291" mass="31174">MLPTTPFTVGSRPPAADARRKRHARADCQARGMTQRTDTVTSADGTRIVFHTRGEGPPLVIVHGALVTTGNYDDLAELLAPDYRVVVIERRDYGPSGNGPRPARFSTQATDLAAVLATLGEPAFVFGHSAGGLVTLHAMHRDPSMVRRLALYEPPVVLAGPPLAPTLATIRTLVADDRPADAIVEFFTAIMDSVIPDEHLRPLADGLAFRAPGLVADLECLTAMDPDISPWSAITLPTLLLSGELTDSYGTKSVELLQSTLPRAHSLVLPGQYHNPEDPAPVAAALRECFR</sequence>
<dbReference type="InterPro" id="IPR029058">
    <property type="entry name" value="AB_hydrolase_fold"/>
</dbReference>
<keyword evidence="3" id="KW-0378">Hydrolase</keyword>
<evidence type="ECO:0000259" key="2">
    <source>
        <dbReference type="Pfam" id="PF12697"/>
    </source>
</evidence>